<reference evidence="2" key="1">
    <citation type="journal article" date="2021" name="PeerJ">
        <title>Extensive microbial diversity within the chicken gut microbiome revealed by metagenomics and culture.</title>
        <authorList>
            <person name="Gilroy R."/>
            <person name="Ravi A."/>
            <person name="Getino M."/>
            <person name="Pursley I."/>
            <person name="Horton D.L."/>
            <person name="Alikhan N.F."/>
            <person name="Baker D."/>
            <person name="Gharbi K."/>
            <person name="Hall N."/>
            <person name="Watson M."/>
            <person name="Adriaenssens E.M."/>
            <person name="Foster-Nyarko E."/>
            <person name="Jarju S."/>
            <person name="Secka A."/>
            <person name="Antonio M."/>
            <person name="Oren A."/>
            <person name="Chaudhuri R.R."/>
            <person name="La Ragione R."/>
            <person name="Hildebrand F."/>
            <person name="Pallen M.J."/>
        </authorList>
    </citation>
    <scope>NUCLEOTIDE SEQUENCE</scope>
    <source>
        <strain evidence="2">ChiBcec8-14828</strain>
    </source>
</reference>
<dbReference type="EMBL" id="DWYA01000058">
    <property type="protein sequence ID" value="HJB40116.1"/>
    <property type="molecule type" value="Genomic_DNA"/>
</dbReference>
<comment type="caution">
    <text evidence="2">The sequence shown here is derived from an EMBL/GenBank/DDBJ whole genome shotgun (WGS) entry which is preliminary data.</text>
</comment>
<protein>
    <recommendedName>
        <fullName evidence="4">SGNH/GDSL hydrolase family protein</fullName>
    </recommendedName>
</protein>
<name>A0A9D2S1R8_9FIRM</name>
<dbReference type="SUPFAM" id="SSF52266">
    <property type="entry name" value="SGNH hydrolase"/>
    <property type="match status" value="1"/>
</dbReference>
<evidence type="ECO:0000313" key="3">
    <source>
        <dbReference type="Proteomes" id="UP000824209"/>
    </source>
</evidence>
<feature type="signal peptide" evidence="1">
    <location>
        <begin position="1"/>
        <end position="24"/>
    </location>
</feature>
<dbReference type="AlphaFoldDB" id="A0A9D2S1R8"/>
<keyword evidence="1" id="KW-0732">Signal</keyword>
<evidence type="ECO:0000256" key="1">
    <source>
        <dbReference type="SAM" id="SignalP"/>
    </source>
</evidence>
<accession>A0A9D2S1R8</accession>
<evidence type="ECO:0008006" key="4">
    <source>
        <dbReference type="Google" id="ProtNLM"/>
    </source>
</evidence>
<feature type="chain" id="PRO_5039043439" description="SGNH/GDSL hydrolase family protein" evidence="1">
    <location>
        <begin position="25"/>
        <end position="357"/>
    </location>
</feature>
<organism evidence="2 3">
    <name type="scientific">Candidatus Ruthenibacterium avium</name>
    <dbReference type="NCBI Taxonomy" id="2838751"/>
    <lineage>
        <taxon>Bacteria</taxon>
        <taxon>Bacillati</taxon>
        <taxon>Bacillota</taxon>
        <taxon>Clostridia</taxon>
        <taxon>Eubacteriales</taxon>
        <taxon>Oscillospiraceae</taxon>
        <taxon>Ruthenibacterium</taxon>
    </lineage>
</organism>
<dbReference type="Proteomes" id="UP000824209">
    <property type="component" value="Unassembled WGS sequence"/>
</dbReference>
<reference evidence="2" key="2">
    <citation type="submission" date="2021-04" db="EMBL/GenBank/DDBJ databases">
        <authorList>
            <person name="Gilroy R."/>
        </authorList>
    </citation>
    <scope>NUCLEOTIDE SEQUENCE</scope>
    <source>
        <strain evidence="2">ChiBcec8-14828</strain>
    </source>
</reference>
<evidence type="ECO:0000313" key="2">
    <source>
        <dbReference type="EMBL" id="HJB40116.1"/>
    </source>
</evidence>
<sequence>MKRIIKAAACFLPLMLLVMGINWYSDPGNVIRDDYEQKVAEIMARGENAANLANMDDRALMRCYLPLRTQPIDTLVLGSSHSMQLSADVTGDPNTFCGGMTGADMRDCISLYELARENGFSPKRVVLVLDSWFLSEGVQEKRAMTEGYLAFCDEEGLTAIQTDDNQLLQQKLEKKLQIFSVPYFQSSLNYLMSGQIAMRDPVATTQFFAESNMRRADGSYGYGVYYRTPDSGYLRQNLQDVKQLMPEFARNFDGISDQLLTQLKAFVRRMKQDGCEVALMLTPFHPEFYEVMARENSGYEGVLQTEQVFRALASELDVPLAGSYDPAECGLTENDFYDSMHCTAEAMHTLYPDDLFS</sequence>
<proteinExistence type="predicted"/>
<gene>
    <name evidence="2" type="ORF">H9943_06935</name>
</gene>